<organism evidence="8 9">
    <name type="scientific">Chitinophaga tropicalis</name>
    <dbReference type="NCBI Taxonomy" id="2683588"/>
    <lineage>
        <taxon>Bacteria</taxon>
        <taxon>Pseudomonadati</taxon>
        <taxon>Bacteroidota</taxon>
        <taxon>Chitinophagia</taxon>
        <taxon>Chitinophagales</taxon>
        <taxon>Chitinophagaceae</taxon>
        <taxon>Chitinophaga</taxon>
    </lineage>
</organism>
<dbReference type="GO" id="GO:0008236">
    <property type="term" value="F:serine-type peptidase activity"/>
    <property type="evidence" value="ECO:0007669"/>
    <property type="project" value="UniProtKB-KW"/>
</dbReference>
<dbReference type="EC" id="3.4.21.-" evidence="6"/>
<dbReference type="AlphaFoldDB" id="A0A7K1UBZ2"/>
<dbReference type="Proteomes" id="UP000461730">
    <property type="component" value="Unassembled WGS sequence"/>
</dbReference>
<sequence length="360" mass="40704">MDIELTNEQRERLENALLAAFDLNNLSRMLLLKLGFNIRQELDVAKGLKFIVTDLVTLAEDGWLDKLLLAADDYRNGQSSKLKAVIGELLLKRPQKESSEIVPVRDPLDITRLEKVVNKRAPFIPFTEFMTKLGGASTRICRIEYPEGQPQGTGWLVGPDLVLTAYHVVEKIHKEENGYNYADICCRFDYDGVQAPKGRPCGLLKDWLEAHSPYGVADLKPNNGEPAKEELDFALVRLDEEVGEDLFPNGNRRGWFEVHENAPVMMENDFVIIPQHPQGRTLELAFGQALQYNRTANRIQYDTNTEHGSSGSPCFNSSMVPFALHHAGGPAEQLDYNQGVPLRQIIRFLKDRNIPSFWKS</sequence>
<dbReference type="GO" id="GO:0006508">
    <property type="term" value="P:proteolysis"/>
    <property type="evidence" value="ECO:0007669"/>
    <property type="project" value="UniProtKB-KW"/>
</dbReference>
<evidence type="ECO:0000313" key="8">
    <source>
        <dbReference type="EMBL" id="MVT11863.1"/>
    </source>
</evidence>
<gene>
    <name evidence="8" type="ORF">GO493_26615</name>
</gene>
<evidence type="ECO:0000256" key="3">
    <source>
        <dbReference type="ARBA" id="ARBA00022729"/>
    </source>
</evidence>
<evidence type="ECO:0000256" key="2">
    <source>
        <dbReference type="ARBA" id="ARBA00022670"/>
    </source>
</evidence>
<proteinExistence type="inferred from homology"/>
<accession>A0A7K1UBZ2</accession>
<keyword evidence="5 6" id="KW-0720">Serine protease</keyword>
<dbReference type="SUPFAM" id="SSF50494">
    <property type="entry name" value="Trypsin-like serine proteases"/>
    <property type="match status" value="1"/>
</dbReference>
<comment type="caution">
    <text evidence="8">The sequence shown here is derived from an EMBL/GenBank/DDBJ whole genome shotgun (WGS) entry which is preliminary data.</text>
</comment>
<keyword evidence="9" id="KW-1185">Reference proteome</keyword>
<dbReference type="Gene3D" id="2.40.10.10">
    <property type="entry name" value="Trypsin-like serine proteases"/>
    <property type="match status" value="2"/>
</dbReference>
<evidence type="ECO:0000256" key="1">
    <source>
        <dbReference type="ARBA" id="ARBA00008764"/>
    </source>
</evidence>
<evidence type="ECO:0000256" key="6">
    <source>
        <dbReference type="RuleBase" id="RU004296"/>
    </source>
</evidence>
<evidence type="ECO:0000259" key="7">
    <source>
        <dbReference type="Pfam" id="PF19955"/>
    </source>
</evidence>
<keyword evidence="2 6" id="KW-0645">Protease</keyword>
<dbReference type="InterPro" id="IPR043504">
    <property type="entry name" value="Peptidase_S1_PA_chymotrypsin"/>
</dbReference>
<dbReference type="PANTHER" id="PTHR36234:SF5">
    <property type="entry name" value="LYSYL ENDOPEPTIDASE"/>
    <property type="match status" value="1"/>
</dbReference>
<feature type="domain" description="Effector-associated" evidence="7">
    <location>
        <begin position="4"/>
        <end position="89"/>
    </location>
</feature>
<keyword evidence="4 6" id="KW-0378">Hydrolase</keyword>
<dbReference type="InterPro" id="IPR009003">
    <property type="entry name" value="Peptidase_S1_PA"/>
</dbReference>
<dbReference type="PANTHER" id="PTHR36234">
    <property type="entry name" value="LYSYL ENDOPEPTIDASE"/>
    <property type="match status" value="1"/>
</dbReference>
<protein>
    <recommendedName>
        <fullName evidence="6">Serine protease</fullName>
        <ecNumber evidence="6">3.4.21.-</ecNumber>
    </recommendedName>
</protein>
<dbReference type="InterPro" id="IPR008256">
    <property type="entry name" value="Peptidase_S1B"/>
</dbReference>
<comment type="similarity">
    <text evidence="1 6">Belongs to the peptidase S1B family.</text>
</comment>
<dbReference type="Pfam" id="PF13365">
    <property type="entry name" value="Trypsin_2"/>
    <property type="match status" value="1"/>
</dbReference>
<dbReference type="EMBL" id="WRXN01000016">
    <property type="protein sequence ID" value="MVT11863.1"/>
    <property type="molecule type" value="Genomic_DNA"/>
</dbReference>
<reference evidence="8 9" key="1">
    <citation type="submission" date="2019-12" db="EMBL/GenBank/DDBJ databases">
        <title>Chitinophaga sp. strain ysch24 (GDMCC 1.1355), whole genome shotgun sequence.</title>
        <authorList>
            <person name="Zhang X."/>
        </authorList>
    </citation>
    <scope>NUCLEOTIDE SEQUENCE [LARGE SCALE GENOMIC DNA]</scope>
    <source>
        <strain evidence="9">ysch24</strain>
    </source>
</reference>
<evidence type="ECO:0000313" key="9">
    <source>
        <dbReference type="Proteomes" id="UP000461730"/>
    </source>
</evidence>
<dbReference type="Pfam" id="PF19955">
    <property type="entry name" value="EAD1"/>
    <property type="match status" value="1"/>
</dbReference>
<evidence type="ECO:0000256" key="5">
    <source>
        <dbReference type="ARBA" id="ARBA00022825"/>
    </source>
</evidence>
<dbReference type="PRINTS" id="PR00839">
    <property type="entry name" value="V8PROTEASE"/>
</dbReference>
<dbReference type="InterPro" id="IPR045430">
    <property type="entry name" value="EAD1"/>
</dbReference>
<evidence type="ECO:0000256" key="4">
    <source>
        <dbReference type="ARBA" id="ARBA00022801"/>
    </source>
</evidence>
<dbReference type="RefSeq" id="WP_157309281.1">
    <property type="nucleotide sequence ID" value="NZ_WRXN01000016.1"/>
</dbReference>
<keyword evidence="3" id="KW-0732">Signal</keyword>
<name>A0A7K1UBZ2_9BACT</name>